<dbReference type="PANTHER" id="PTHR10133">
    <property type="entry name" value="DNA POLYMERASE I"/>
    <property type="match status" value="1"/>
</dbReference>
<dbReference type="GO" id="GO:0003887">
    <property type="term" value="F:DNA-directed DNA polymerase activity"/>
    <property type="evidence" value="ECO:0007669"/>
    <property type="project" value="InterPro"/>
</dbReference>
<comment type="caution">
    <text evidence="1">The sequence shown here is derived from an EMBL/GenBank/DDBJ whole genome shotgun (WGS) entry which is preliminary data.</text>
</comment>
<name>K0S1T5_THAOC</name>
<accession>K0S1T5</accession>
<dbReference type="InterPro" id="IPR002298">
    <property type="entry name" value="DNA_polymerase_A"/>
</dbReference>
<dbReference type="OrthoDB" id="275278at2759"/>
<sequence>MGGDDLSFDHSRAQTFHLSDSHVNPLFLFQQWPWTEYVPHPVDEEDGPTFSRLLVGNPDKPVEWRTLMEYYHRHMRPFGELLTDMERRGILIATDYLAGVEVQARKDRVEHVETFRQWAAEQIGPDGLAMNLGSSTQLSTFLFAVPPPKRRSTR</sequence>
<keyword evidence="2" id="KW-1185">Reference proteome</keyword>
<dbReference type="PANTHER" id="PTHR10133:SF27">
    <property type="entry name" value="DNA POLYMERASE NU"/>
    <property type="match status" value="1"/>
</dbReference>
<gene>
    <name evidence="1" type="ORF">THAOC_27798</name>
</gene>
<evidence type="ECO:0000313" key="1">
    <source>
        <dbReference type="EMBL" id="EJK52877.1"/>
    </source>
</evidence>
<evidence type="ECO:0000313" key="2">
    <source>
        <dbReference type="Proteomes" id="UP000266841"/>
    </source>
</evidence>
<feature type="non-terminal residue" evidence="1">
    <location>
        <position position="154"/>
    </location>
</feature>
<dbReference type="EMBL" id="AGNL01039070">
    <property type="protein sequence ID" value="EJK52877.1"/>
    <property type="molecule type" value="Genomic_DNA"/>
</dbReference>
<proteinExistence type="predicted"/>
<reference evidence="1 2" key="1">
    <citation type="journal article" date="2012" name="Genome Biol.">
        <title>Genome and low-iron response of an oceanic diatom adapted to chronic iron limitation.</title>
        <authorList>
            <person name="Lommer M."/>
            <person name="Specht M."/>
            <person name="Roy A.S."/>
            <person name="Kraemer L."/>
            <person name="Andreson R."/>
            <person name="Gutowska M.A."/>
            <person name="Wolf J."/>
            <person name="Bergner S.V."/>
            <person name="Schilhabel M.B."/>
            <person name="Klostermeier U.C."/>
            <person name="Beiko R.G."/>
            <person name="Rosenstiel P."/>
            <person name="Hippler M."/>
            <person name="Laroche J."/>
        </authorList>
    </citation>
    <scope>NUCLEOTIDE SEQUENCE [LARGE SCALE GENOMIC DNA]</scope>
    <source>
        <strain evidence="1 2">CCMP1005</strain>
    </source>
</reference>
<protein>
    <submittedName>
        <fullName evidence="1">Uncharacterized protein</fullName>
    </submittedName>
</protein>
<dbReference type="InterPro" id="IPR043502">
    <property type="entry name" value="DNA/RNA_pol_sf"/>
</dbReference>
<dbReference type="Proteomes" id="UP000266841">
    <property type="component" value="Unassembled WGS sequence"/>
</dbReference>
<dbReference type="SUPFAM" id="SSF56672">
    <property type="entry name" value="DNA/RNA polymerases"/>
    <property type="match status" value="1"/>
</dbReference>
<dbReference type="GO" id="GO:0006261">
    <property type="term" value="P:DNA-templated DNA replication"/>
    <property type="evidence" value="ECO:0007669"/>
    <property type="project" value="InterPro"/>
</dbReference>
<dbReference type="eggNOG" id="KOG0950">
    <property type="taxonomic scope" value="Eukaryota"/>
</dbReference>
<organism evidence="1 2">
    <name type="scientific">Thalassiosira oceanica</name>
    <name type="common">Marine diatom</name>
    <dbReference type="NCBI Taxonomy" id="159749"/>
    <lineage>
        <taxon>Eukaryota</taxon>
        <taxon>Sar</taxon>
        <taxon>Stramenopiles</taxon>
        <taxon>Ochrophyta</taxon>
        <taxon>Bacillariophyta</taxon>
        <taxon>Coscinodiscophyceae</taxon>
        <taxon>Thalassiosirophycidae</taxon>
        <taxon>Thalassiosirales</taxon>
        <taxon>Thalassiosiraceae</taxon>
        <taxon>Thalassiosira</taxon>
    </lineage>
</organism>
<dbReference type="GO" id="GO:0006302">
    <property type="term" value="P:double-strand break repair"/>
    <property type="evidence" value="ECO:0007669"/>
    <property type="project" value="TreeGrafter"/>
</dbReference>
<dbReference type="AlphaFoldDB" id="K0S1T5"/>